<dbReference type="NCBIfam" id="NF000756">
    <property type="entry name" value="PRK00047.1"/>
    <property type="match status" value="1"/>
</dbReference>
<dbReference type="PROSITE" id="PS00933">
    <property type="entry name" value="FGGY_KINASES_1"/>
    <property type="match status" value="1"/>
</dbReference>
<name>A0A6J1NHU2_BICAN</name>
<dbReference type="GO" id="GO:0005524">
    <property type="term" value="F:ATP binding"/>
    <property type="evidence" value="ECO:0007669"/>
    <property type="project" value="UniProtKB-KW"/>
</dbReference>
<dbReference type="Proteomes" id="UP001652582">
    <property type="component" value="Chromosome Z"/>
</dbReference>
<dbReference type="GO" id="GO:0005739">
    <property type="term" value="C:mitochondrion"/>
    <property type="evidence" value="ECO:0007669"/>
    <property type="project" value="TreeGrafter"/>
</dbReference>
<evidence type="ECO:0000313" key="15">
    <source>
        <dbReference type="Proteomes" id="UP001652582"/>
    </source>
</evidence>
<dbReference type="GeneID" id="112049128"/>
<keyword evidence="6 12" id="KW-0418">Kinase</keyword>
<dbReference type="FunFam" id="3.30.420.40:FF:000108">
    <property type="entry name" value="Glycerol kinase, glycosomal"/>
    <property type="match status" value="1"/>
</dbReference>
<dbReference type="NCBIfam" id="TIGR01311">
    <property type="entry name" value="glycerol_kin"/>
    <property type="match status" value="1"/>
</dbReference>
<dbReference type="Pfam" id="PF02782">
    <property type="entry name" value="FGGY_C"/>
    <property type="match status" value="1"/>
</dbReference>
<dbReference type="InterPro" id="IPR043129">
    <property type="entry name" value="ATPase_NBD"/>
</dbReference>
<dbReference type="UniPathway" id="UPA00618">
    <property type="reaction ID" value="UER00672"/>
</dbReference>
<dbReference type="CDD" id="cd07792">
    <property type="entry name" value="ASKHA_NBD_FGGY_GK1-3-like"/>
    <property type="match status" value="1"/>
</dbReference>
<dbReference type="InterPro" id="IPR018485">
    <property type="entry name" value="FGGY_C"/>
</dbReference>
<dbReference type="InterPro" id="IPR018483">
    <property type="entry name" value="Carb_kinase_FGGY_CS"/>
</dbReference>
<dbReference type="InterPro" id="IPR018484">
    <property type="entry name" value="FGGY_N"/>
</dbReference>
<reference evidence="16" key="1">
    <citation type="submission" date="2025-08" db="UniProtKB">
        <authorList>
            <consortium name="RefSeq"/>
        </authorList>
    </citation>
    <scope>IDENTIFICATION</scope>
</reference>
<evidence type="ECO:0000256" key="10">
    <source>
        <dbReference type="ARBA" id="ARBA00052101"/>
    </source>
</evidence>
<evidence type="ECO:0000256" key="7">
    <source>
        <dbReference type="ARBA" id="ARBA00022798"/>
    </source>
</evidence>
<keyword evidence="8" id="KW-0067">ATP-binding</keyword>
<dbReference type="PANTHER" id="PTHR10196:SF82">
    <property type="entry name" value="GLYCEROL KINASE"/>
    <property type="match status" value="1"/>
</dbReference>
<evidence type="ECO:0000256" key="2">
    <source>
        <dbReference type="ARBA" id="ARBA00009156"/>
    </source>
</evidence>
<accession>A0A6J1NHU2</accession>
<evidence type="ECO:0000256" key="9">
    <source>
        <dbReference type="ARBA" id="ARBA00043149"/>
    </source>
</evidence>
<dbReference type="GO" id="GO:0006641">
    <property type="term" value="P:triglyceride metabolic process"/>
    <property type="evidence" value="ECO:0007669"/>
    <property type="project" value="TreeGrafter"/>
</dbReference>
<feature type="domain" description="Carbohydrate kinase FGGY N-terminal" evidence="13">
    <location>
        <begin position="12"/>
        <end position="268"/>
    </location>
</feature>
<organism evidence="15 16">
    <name type="scientific">Bicyclus anynana</name>
    <name type="common">Squinting bush brown butterfly</name>
    <dbReference type="NCBI Taxonomy" id="110368"/>
    <lineage>
        <taxon>Eukaryota</taxon>
        <taxon>Metazoa</taxon>
        <taxon>Ecdysozoa</taxon>
        <taxon>Arthropoda</taxon>
        <taxon>Hexapoda</taxon>
        <taxon>Insecta</taxon>
        <taxon>Pterygota</taxon>
        <taxon>Neoptera</taxon>
        <taxon>Endopterygota</taxon>
        <taxon>Lepidoptera</taxon>
        <taxon>Glossata</taxon>
        <taxon>Ditrysia</taxon>
        <taxon>Papilionoidea</taxon>
        <taxon>Nymphalidae</taxon>
        <taxon>Satyrinae</taxon>
        <taxon>Satyrini</taxon>
        <taxon>Mycalesina</taxon>
        <taxon>Bicyclus</taxon>
    </lineage>
</organism>
<dbReference type="Gene3D" id="3.30.420.40">
    <property type="match status" value="2"/>
</dbReference>
<evidence type="ECO:0000256" key="12">
    <source>
        <dbReference type="RuleBase" id="RU003733"/>
    </source>
</evidence>
<comment type="catalytic activity">
    <reaction evidence="10">
        <text>glycerol + ATP = sn-glycerol 3-phosphate + ADP + H(+)</text>
        <dbReference type="Rhea" id="RHEA:21644"/>
        <dbReference type="ChEBI" id="CHEBI:15378"/>
        <dbReference type="ChEBI" id="CHEBI:17754"/>
        <dbReference type="ChEBI" id="CHEBI:30616"/>
        <dbReference type="ChEBI" id="CHEBI:57597"/>
        <dbReference type="ChEBI" id="CHEBI:456216"/>
        <dbReference type="EC" id="2.7.1.30"/>
    </reaction>
</comment>
<comment type="pathway">
    <text evidence="1">Polyol metabolism; glycerol degradation via glycerol kinase pathway; sn-glycerol 3-phosphate from glycerol: step 1/1.</text>
</comment>
<dbReference type="InterPro" id="IPR005999">
    <property type="entry name" value="Glycerol_kin"/>
</dbReference>
<dbReference type="RefSeq" id="XP_023942686.1">
    <property type="nucleotide sequence ID" value="XM_024086918.2"/>
</dbReference>
<evidence type="ECO:0000259" key="14">
    <source>
        <dbReference type="Pfam" id="PF02782"/>
    </source>
</evidence>
<evidence type="ECO:0000256" key="4">
    <source>
        <dbReference type="ARBA" id="ARBA00022679"/>
    </source>
</evidence>
<evidence type="ECO:0000313" key="16">
    <source>
        <dbReference type="RefSeq" id="XP_023942686.1"/>
    </source>
</evidence>
<evidence type="ECO:0000259" key="13">
    <source>
        <dbReference type="Pfam" id="PF00370"/>
    </source>
</evidence>
<keyword evidence="7" id="KW-0319">Glycerol metabolism</keyword>
<dbReference type="GO" id="GO:0004370">
    <property type="term" value="F:glycerol kinase activity"/>
    <property type="evidence" value="ECO:0007669"/>
    <property type="project" value="UniProtKB-EC"/>
</dbReference>
<dbReference type="InterPro" id="IPR042018">
    <property type="entry name" value="GK1-3_metazoan-type"/>
</dbReference>
<keyword evidence="15" id="KW-1185">Reference proteome</keyword>
<dbReference type="EC" id="2.7.1.30" evidence="3"/>
<proteinExistence type="inferred from homology"/>
<evidence type="ECO:0000256" key="3">
    <source>
        <dbReference type="ARBA" id="ARBA00012099"/>
    </source>
</evidence>
<dbReference type="GO" id="GO:0046167">
    <property type="term" value="P:glycerol-3-phosphate biosynthetic process"/>
    <property type="evidence" value="ECO:0007669"/>
    <property type="project" value="TreeGrafter"/>
</dbReference>
<dbReference type="Pfam" id="PF00370">
    <property type="entry name" value="FGGY_N"/>
    <property type="match status" value="1"/>
</dbReference>
<evidence type="ECO:0000256" key="8">
    <source>
        <dbReference type="ARBA" id="ARBA00022840"/>
    </source>
</evidence>
<dbReference type="CTD" id="43913"/>
<evidence type="ECO:0000256" key="1">
    <source>
        <dbReference type="ARBA" id="ARBA00005190"/>
    </source>
</evidence>
<dbReference type="SUPFAM" id="SSF53067">
    <property type="entry name" value="Actin-like ATPase domain"/>
    <property type="match status" value="2"/>
</dbReference>
<dbReference type="PROSITE" id="PS00445">
    <property type="entry name" value="FGGY_KINASES_2"/>
    <property type="match status" value="1"/>
</dbReference>
<dbReference type="OrthoDB" id="5422795at2759"/>
<evidence type="ECO:0000256" key="5">
    <source>
        <dbReference type="ARBA" id="ARBA00022741"/>
    </source>
</evidence>
<dbReference type="FunFam" id="3.30.420.40:FF:000177">
    <property type="entry name" value="Glycerol kinase"/>
    <property type="match status" value="1"/>
</dbReference>
<keyword evidence="4 12" id="KW-0808">Transferase</keyword>
<sequence length="517" mass="55602">MASEYGKFGPLVGAIDEGTSSARFILFKANSCEVVVSHQEVLEQHFPQEGWVEQDPCAILEVVTTCVARAVEQLVALGGNPKDIIAVGVTNQRETTIVWDKYTGKPLHNAIVWLDMRTSSTIDKLLDLVPNKTRNKNYLKPLCGLPMSPYFSAVKLRWLSDNVDAVKQAMKRGSCCFGTVDTWIIWNLTGGPNGGKHVTDVTNASRTMLMNIETLSWDPLLMKFFEVPKSVLPEIKSSSEVYGHIAAGPLKGVPISGCLGDQQAALVGQMCLQKGQAKATYGTGCFVLYNTGDVRVTSSRGLLTTVAYQLGAQSPPCYALEGSVAVAGAALSWLKDNIGLIASAKESEALAERATESGSVVFVPAFSGLYAPYWRQDARGVICGITEDTNESHIVRAALEAVCYQVRDILDAMNEDCGIPLQILKVDGGMTSNALAMQLQADLVGIDVWQAAVSESTALGAALAAGWAVGGAGGVPGAELVLPAARVYRPRTAADERDLRYRHWKMAVERSLGWELD</sequence>
<dbReference type="GO" id="GO:0019563">
    <property type="term" value="P:glycerol catabolic process"/>
    <property type="evidence" value="ECO:0007669"/>
    <property type="project" value="UniProtKB-UniPathway"/>
</dbReference>
<evidence type="ECO:0000256" key="11">
    <source>
        <dbReference type="ARBA" id="ARBA00071571"/>
    </source>
</evidence>
<dbReference type="KEGG" id="bany:112049128"/>
<dbReference type="PIRSF" id="PIRSF000538">
    <property type="entry name" value="GlpK"/>
    <property type="match status" value="1"/>
</dbReference>
<feature type="domain" description="Carbohydrate kinase FGGY C-terminal" evidence="14">
    <location>
        <begin position="278"/>
        <end position="468"/>
    </location>
</feature>
<dbReference type="InterPro" id="IPR000577">
    <property type="entry name" value="Carb_kinase_FGGY"/>
</dbReference>
<comment type="similarity">
    <text evidence="2 12">Belongs to the FGGY kinase family.</text>
</comment>
<keyword evidence="5" id="KW-0547">Nucleotide-binding</keyword>
<protein>
    <recommendedName>
        <fullName evidence="11">Probable glycerol kinase</fullName>
        <ecNumber evidence="3">2.7.1.30</ecNumber>
    </recommendedName>
    <alternativeName>
        <fullName evidence="9">ATP:glycerol 3-phosphotransferase</fullName>
    </alternativeName>
</protein>
<dbReference type="PANTHER" id="PTHR10196">
    <property type="entry name" value="SUGAR KINASE"/>
    <property type="match status" value="1"/>
</dbReference>
<dbReference type="AlphaFoldDB" id="A0A6J1NHU2"/>
<gene>
    <name evidence="16" type="primary">LOC112049128</name>
</gene>
<evidence type="ECO:0000256" key="6">
    <source>
        <dbReference type="ARBA" id="ARBA00022777"/>
    </source>
</evidence>